<dbReference type="Gene3D" id="3.10.20.890">
    <property type="match status" value="1"/>
</dbReference>
<evidence type="ECO:0000259" key="4">
    <source>
        <dbReference type="Pfam" id="PF07833"/>
    </source>
</evidence>
<gene>
    <name evidence="7" type="ORF">M9426_07785</name>
</gene>
<dbReference type="InterPro" id="IPR044024">
    <property type="entry name" value="aRib"/>
</dbReference>
<dbReference type="Pfam" id="PF18938">
    <property type="entry name" value="aRib"/>
    <property type="match status" value="1"/>
</dbReference>
<proteinExistence type="predicted"/>
<feature type="domain" description="Rib" evidence="5">
    <location>
        <begin position="693"/>
        <end position="752"/>
    </location>
</feature>
<feature type="compositionally biased region" description="Basic and acidic residues" evidence="2">
    <location>
        <begin position="984"/>
        <end position="1075"/>
    </location>
</feature>
<keyword evidence="8" id="KW-1185">Reference proteome</keyword>
<accession>A0ABY4TLC9</accession>
<dbReference type="Pfam" id="PF08428">
    <property type="entry name" value="Rib"/>
    <property type="match status" value="6"/>
</dbReference>
<feature type="signal peptide" evidence="3">
    <location>
        <begin position="1"/>
        <end position="24"/>
    </location>
</feature>
<dbReference type="RefSeq" id="WP_250341877.1">
    <property type="nucleotide sequence ID" value="NZ_CP097885.1"/>
</dbReference>
<feature type="domain" description="Rib" evidence="5">
    <location>
        <begin position="598"/>
        <end position="670"/>
    </location>
</feature>
<feature type="domain" description="Copper amine oxidase-like N-terminal" evidence="4">
    <location>
        <begin position="1132"/>
        <end position="1228"/>
    </location>
</feature>
<dbReference type="Gene3D" id="3.30.457.10">
    <property type="entry name" value="Copper amine oxidase-like, N-terminal domain"/>
    <property type="match status" value="1"/>
</dbReference>
<evidence type="ECO:0000256" key="2">
    <source>
        <dbReference type="SAM" id="MobiDB-lite"/>
    </source>
</evidence>
<sequence>MNRKMFSLVTSFAILSSSFSPTWAVGKNFTYNNLEKSLAIHAEAKEIKSSEAKEELPLVTETMPNDRVKDKYARIIFVPKTSKVDGVQNFGKLLDKDNKEVLLSDISYKNNIIKGKEYYVLKDAKWKNILFYKENNKQVLSVRKAVNNESDPDKKKVHEFLAWTRNGIKVEPFYDTYPINIKSHSIENPLIFTAIFQTSPYFYSLDDSRNFDSDGYRIYRTYIGKLIVDEYNEVLFMATSEDDKLMGDISLYDSQKKYANYEGDFSKKIYLYIRKNSGTHSFADFKPETINSEGKTFWFWSVDSDFSGPVEDDFDIGKIDQVYRAQFIVDYIRIHDNFDLGKNPIPSGCYEVDFQAEDGYLFRNPLRYKRYAVREGKTLEGIISKFSLEPKLKDKNNVEYKGKVAWYDGFTKIDNIKEVKINSNKVFTARRVRDFESEKFNSVVKEVKVKLNEDVSSEKLKEGITNLPKNVEVEIKTKADTSKVGQTKAVLKITFSDTSSKEVEVPIKVIEREDGKLITPIPTIGAEDIIKEEVPYNGKIDLSDNIKNLPDGAKIEDVSDSINTKTPGKYIGKVKVTFKDGSSRIVEILVEVLAPLSDSYNPSTKEVEVKLNEDVSPEKLKEGITNLPKNVEVEIKTKADTSKAGKTKAVLKLIFSDTSVKEVKVLVKVVEKIDGGIVKPIPTIKAEDIIKEKVSYNGKINLLDNIKNLPSEAKVEDISETIDTKTPGTYIGKVKVTFKGGSSRIVEIPVEVLAPMSDSYNPSTKEVEVKLNEDVSPEKLKEGITNLPKNVEVEIKTKADTSKVGQTKSTLKLIFSDTSSKEVEVTVKVVNQISGTIIKPVPTIKAEDIIKEDVPYNGKINLLDNIKNLPDGAKLEGISEAIDTKTPGSYVGKVKVTFKDGSSRIVEVPVEVLTPLAEKFQVKKPEKTKVENLDSLSPSEKSEIMEKVKKVNSQAVTVVVSDEGEVTLVYADGSKNIISPEDTIVLKEKESDKKDPEDKPGKEENKKDPEEKPGKEKDNKDPEDKPGKEEDNKDPEEKPGKEDKKDPEDKPGKEEDNKKPEENIEEARDKKENKLDSWNGFPRYYVRNNETPTYKVEVKINSQLSHTKTQVNPKKFVIDIKSGTYTLTEDGKTLEKSMDVKPIIENNRTMLPLRALAEIIGAKVIWNDATRTASFTRDGLTALIQIDGSKIVLSNGKTIDFEAKPLNVNGRIYLPLVYVGQVFGLTSGNADDDKENDIEWKEESKTVTINIK</sequence>
<feature type="domain" description="Rib" evidence="5">
    <location>
        <begin position="857"/>
        <end position="913"/>
    </location>
</feature>
<protein>
    <submittedName>
        <fullName evidence="7">Rib/alpha-like domain-containing protein</fullName>
    </submittedName>
</protein>
<dbReference type="SUPFAM" id="SSF55383">
    <property type="entry name" value="Copper amine oxidase, domain N"/>
    <property type="match status" value="1"/>
</dbReference>
<feature type="region of interest" description="Disordered" evidence="2">
    <location>
        <begin position="981"/>
        <end position="1080"/>
    </location>
</feature>
<dbReference type="InterPro" id="IPR036582">
    <property type="entry name" value="Mao_N_sf"/>
</dbReference>
<dbReference type="InterPro" id="IPR059115">
    <property type="entry name" value="Rib"/>
</dbReference>
<dbReference type="EMBL" id="CP097885">
    <property type="protein sequence ID" value="URN41151.1"/>
    <property type="molecule type" value="Genomic_DNA"/>
</dbReference>
<dbReference type="NCBIfam" id="TIGR02331">
    <property type="entry name" value="rib_alpha"/>
    <property type="match status" value="2"/>
</dbReference>
<reference evidence="7 8" key="1">
    <citation type="submission" date="2022-05" db="EMBL/GenBank/DDBJ databases">
        <title>Identification of Peptoniphilus vaginalis-like Bacteria, Peptoniphilus septimus sp. nov. from Blood Cultures in a Cervical Cancer Patient receiving Chemotherapy: Case and Implications.</title>
        <authorList>
            <person name="Zhan X.-Y."/>
        </authorList>
    </citation>
    <scope>NUCLEOTIDE SEQUENCE [LARGE SCALE GENOMIC DNA]</scope>
    <source>
        <strain evidence="7 8">SAHP1</strain>
    </source>
</reference>
<dbReference type="Pfam" id="PF07833">
    <property type="entry name" value="Cu_amine_oxidN1"/>
    <property type="match status" value="1"/>
</dbReference>
<organism evidence="7 8">
    <name type="scientific">Peptoniphilus genitalis</name>
    <dbReference type="NCBI Taxonomy" id="3036303"/>
    <lineage>
        <taxon>Bacteria</taxon>
        <taxon>Bacillati</taxon>
        <taxon>Bacillota</taxon>
        <taxon>Tissierellia</taxon>
        <taxon>Tissierellales</taxon>
        <taxon>Peptoniphilaceae</taxon>
        <taxon>Peptoniphilus</taxon>
    </lineage>
</organism>
<evidence type="ECO:0000313" key="8">
    <source>
        <dbReference type="Proteomes" id="UP001056218"/>
    </source>
</evidence>
<name>A0ABY4TLC9_9FIRM</name>
<evidence type="ECO:0000313" key="7">
    <source>
        <dbReference type="EMBL" id="URN41151.1"/>
    </source>
</evidence>
<feature type="domain" description="Atypical Rib" evidence="6">
    <location>
        <begin position="921"/>
        <end position="985"/>
    </location>
</feature>
<evidence type="ECO:0000256" key="1">
    <source>
        <dbReference type="ARBA" id="ARBA00022729"/>
    </source>
</evidence>
<dbReference type="InterPro" id="IPR012706">
    <property type="entry name" value="Rib_alpha_Esp_rpt"/>
</dbReference>
<evidence type="ECO:0000259" key="5">
    <source>
        <dbReference type="Pfam" id="PF08428"/>
    </source>
</evidence>
<evidence type="ECO:0000256" key="3">
    <source>
        <dbReference type="SAM" id="SignalP"/>
    </source>
</evidence>
<feature type="domain" description="Rib" evidence="5">
    <location>
        <begin position="532"/>
        <end position="592"/>
    </location>
</feature>
<feature type="domain" description="Rib" evidence="5">
    <location>
        <begin position="437"/>
        <end position="510"/>
    </location>
</feature>
<dbReference type="Proteomes" id="UP001056218">
    <property type="component" value="Chromosome"/>
</dbReference>
<dbReference type="InterPro" id="IPR012854">
    <property type="entry name" value="Cu_amine_oxidase-like_N"/>
</dbReference>
<evidence type="ECO:0000259" key="6">
    <source>
        <dbReference type="Pfam" id="PF18938"/>
    </source>
</evidence>
<feature type="domain" description="Rib" evidence="5">
    <location>
        <begin position="758"/>
        <end position="830"/>
    </location>
</feature>
<keyword evidence="1 3" id="KW-0732">Signal</keyword>
<feature type="chain" id="PRO_5047075930" evidence="3">
    <location>
        <begin position="25"/>
        <end position="1252"/>
    </location>
</feature>